<gene>
    <name evidence="5 10" type="primary">cheB</name>
    <name evidence="10" type="ORF">H0A36_01560</name>
</gene>
<dbReference type="Proteomes" id="UP000569732">
    <property type="component" value="Unassembled WGS sequence"/>
</dbReference>
<dbReference type="SUPFAM" id="SSF52738">
    <property type="entry name" value="Methylesterase CheB, C-terminal domain"/>
    <property type="match status" value="1"/>
</dbReference>
<dbReference type="GO" id="GO:0005737">
    <property type="term" value="C:cytoplasm"/>
    <property type="evidence" value="ECO:0007669"/>
    <property type="project" value="UniProtKB-SubCell"/>
</dbReference>
<comment type="catalytic activity">
    <reaction evidence="4 5">
        <text>[protein]-L-glutamate 5-O-methyl ester + H2O = L-glutamyl-[protein] + methanol + H(+)</text>
        <dbReference type="Rhea" id="RHEA:23236"/>
        <dbReference type="Rhea" id="RHEA-COMP:10208"/>
        <dbReference type="Rhea" id="RHEA-COMP:10311"/>
        <dbReference type="ChEBI" id="CHEBI:15377"/>
        <dbReference type="ChEBI" id="CHEBI:15378"/>
        <dbReference type="ChEBI" id="CHEBI:17790"/>
        <dbReference type="ChEBI" id="CHEBI:29973"/>
        <dbReference type="ChEBI" id="CHEBI:82795"/>
        <dbReference type="EC" id="3.1.1.61"/>
    </reaction>
</comment>
<keyword evidence="11" id="KW-1185">Reference proteome</keyword>
<dbReference type="GO" id="GO:0006935">
    <property type="term" value="P:chemotaxis"/>
    <property type="evidence" value="ECO:0007669"/>
    <property type="project" value="UniProtKB-UniRule"/>
</dbReference>
<evidence type="ECO:0000259" key="8">
    <source>
        <dbReference type="PROSITE" id="PS50110"/>
    </source>
</evidence>
<dbReference type="EMBL" id="JACCKB010000002">
    <property type="protein sequence ID" value="NYZ64674.1"/>
    <property type="molecule type" value="Genomic_DNA"/>
</dbReference>
<feature type="domain" description="Response regulatory" evidence="8">
    <location>
        <begin position="3"/>
        <end position="121"/>
    </location>
</feature>
<dbReference type="Gene3D" id="3.40.50.180">
    <property type="entry name" value="Methylesterase CheB, C-terminal domain"/>
    <property type="match status" value="1"/>
</dbReference>
<feature type="active site" evidence="5 6">
    <location>
        <position position="171"/>
    </location>
</feature>
<evidence type="ECO:0000256" key="2">
    <source>
        <dbReference type="ARBA" id="ARBA00022500"/>
    </source>
</evidence>
<dbReference type="InterPro" id="IPR001789">
    <property type="entry name" value="Sig_transdc_resp-reg_receiver"/>
</dbReference>
<dbReference type="GO" id="GO:0008984">
    <property type="term" value="F:protein-glutamate methylesterase activity"/>
    <property type="evidence" value="ECO:0007669"/>
    <property type="project" value="UniProtKB-UniRule"/>
</dbReference>
<comment type="function">
    <text evidence="5">Involved in chemotaxis. Part of a chemotaxis signal transduction system that modulates chemotaxis in response to various stimuli. Catalyzes the demethylation of specific methylglutamate residues introduced into the chemoreceptors (methyl-accepting chemotaxis proteins or MCP) by CheR. Also mediates the irreversible deamidation of specific glutamine residues to glutamic acid.</text>
</comment>
<keyword evidence="2 5" id="KW-0145">Chemotaxis</keyword>
<sequence length="354" mass="38740">MIKVLICDDSQVIVELLTAILESTNDFQVVGKAFNGKEAVALAKQLKPDIITMDIRMPVMNGFEATRLIMAEQPTPIVVVSASVNTSDLQITFKALEAGALSVIEKPQLSSNNAYQSINRELLDTLHAMAEVKVIHHHLHLKSLINSPHYQPVELATLKVEHYELIAIGCSTGGPIALIQLLKKLPVNFQLPILITQHISPGFVDGLIEWLNCYTALSVLKAVDGEKIEPGYIYFAPDHCHLTVIKKNNRLYCQLIDAPPVKGIRPSVNYLFNSIAVCCGQHAIAILLTGMGDDGAIGMEAIHQANGYTIIQDQPSAIVYGMPEAALSRKAVSAVVKLSEMAEFIIRLLYQNSK</sequence>
<evidence type="ECO:0000256" key="1">
    <source>
        <dbReference type="ARBA" id="ARBA00022490"/>
    </source>
</evidence>
<comment type="PTM">
    <text evidence="5">Phosphorylated by CheA. Phosphorylation of the N-terminal regulatory domain activates the methylesterase activity.</text>
</comment>
<keyword evidence="1 5" id="KW-0963">Cytoplasm</keyword>
<feature type="active site" evidence="5 6">
    <location>
        <position position="198"/>
    </location>
</feature>
<dbReference type="InterPro" id="IPR008248">
    <property type="entry name" value="CheB-like"/>
</dbReference>
<protein>
    <recommendedName>
        <fullName evidence="5">Protein-glutamate methylesterase/protein-glutamine glutaminase</fullName>
        <ecNumber evidence="5">3.1.1.61</ecNumber>
        <ecNumber evidence="5">3.5.1.44</ecNumber>
    </recommendedName>
</protein>
<evidence type="ECO:0000256" key="5">
    <source>
        <dbReference type="HAMAP-Rule" id="MF_00099"/>
    </source>
</evidence>
<keyword evidence="10" id="KW-0489">Methyltransferase</keyword>
<comment type="similarity">
    <text evidence="5">Belongs to the CheB family.</text>
</comment>
<dbReference type="HAMAP" id="MF_00099">
    <property type="entry name" value="CheB_chemtxs"/>
    <property type="match status" value="1"/>
</dbReference>
<evidence type="ECO:0000313" key="10">
    <source>
        <dbReference type="EMBL" id="NYZ64674.1"/>
    </source>
</evidence>
<dbReference type="NCBIfam" id="NF001965">
    <property type="entry name" value="PRK00742.1"/>
    <property type="match status" value="1"/>
</dbReference>
<comment type="domain">
    <text evidence="5">Contains a C-terminal catalytic domain, and an N-terminal region which modulates catalytic activity.</text>
</comment>
<feature type="modified residue" description="4-aspartylphosphate" evidence="5 7">
    <location>
        <position position="54"/>
    </location>
</feature>
<dbReference type="PANTHER" id="PTHR42872:SF6">
    <property type="entry name" value="PROTEIN-GLUTAMATE METHYLESTERASE_PROTEIN-GLUTAMINE GLUTAMINASE"/>
    <property type="match status" value="1"/>
</dbReference>
<dbReference type="GO" id="GO:0008168">
    <property type="term" value="F:methyltransferase activity"/>
    <property type="evidence" value="ECO:0007669"/>
    <property type="project" value="UniProtKB-KW"/>
</dbReference>
<evidence type="ECO:0000256" key="4">
    <source>
        <dbReference type="ARBA" id="ARBA00048267"/>
    </source>
</evidence>
<dbReference type="SMART" id="SM00448">
    <property type="entry name" value="REC"/>
    <property type="match status" value="1"/>
</dbReference>
<evidence type="ECO:0000256" key="3">
    <source>
        <dbReference type="ARBA" id="ARBA00022801"/>
    </source>
</evidence>
<dbReference type="InterPro" id="IPR035909">
    <property type="entry name" value="CheB_C"/>
</dbReference>
<dbReference type="RefSeq" id="WP_180566714.1">
    <property type="nucleotide sequence ID" value="NZ_JACCKB010000002.1"/>
</dbReference>
<dbReference type="Pfam" id="PF00072">
    <property type="entry name" value="Response_reg"/>
    <property type="match status" value="1"/>
</dbReference>
<keyword evidence="3 5" id="KW-0378">Hydrolase</keyword>
<keyword evidence="5 7" id="KW-0597">Phosphoprotein</keyword>
<dbReference type="GO" id="GO:0032259">
    <property type="term" value="P:methylation"/>
    <property type="evidence" value="ECO:0007669"/>
    <property type="project" value="UniProtKB-KW"/>
</dbReference>
<dbReference type="GO" id="GO:0050568">
    <property type="term" value="F:protein-glutamine glutaminase activity"/>
    <property type="evidence" value="ECO:0007669"/>
    <property type="project" value="UniProtKB-UniRule"/>
</dbReference>
<evidence type="ECO:0000259" key="9">
    <source>
        <dbReference type="PROSITE" id="PS50122"/>
    </source>
</evidence>
<evidence type="ECO:0000256" key="6">
    <source>
        <dbReference type="PROSITE-ProRule" id="PRU00050"/>
    </source>
</evidence>
<reference evidence="10 11" key="1">
    <citation type="submission" date="2020-07" db="EMBL/GenBank/DDBJ databases">
        <title>Endozoicomonas sp. nov., isolated from sediment.</title>
        <authorList>
            <person name="Gu T."/>
        </authorList>
    </citation>
    <scope>NUCLEOTIDE SEQUENCE [LARGE SCALE GENOMIC DNA]</scope>
    <source>
        <strain evidence="10 11">SM1973</strain>
    </source>
</reference>
<dbReference type="EC" id="3.1.1.61" evidence="5"/>
<dbReference type="Pfam" id="PF01339">
    <property type="entry name" value="CheB_methylest"/>
    <property type="match status" value="1"/>
</dbReference>
<evidence type="ECO:0000256" key="7">
    <source>
        <dbReference type="PROSITE-ProRule" id="PRU00169"/>
    </source>
</evidence>
<dbReference type="InterPro" id="IPR000673">
    <property type="entry name" value="Sig_transdc_resp-reg_Me-estase"/>
</dbReference>
<name>A0A853I398_9GAMM</name>
<dbReference type="GO" id="GO:0000156">
    <property type="term" value="F:phosphorelay response regulator activity"/>
    <property type="evidence" value="ECO:0007669"/>
    <property type="project" value="InterPro"/>
</dbReference>
<dbReference type="InterPro" id="IPR011006">
    <property type="entry name" value="CheY-like_superfamily"/>
</dbReference>
<keyword evidence="10" id="KW-0808">Transferase</keyword>
<dbReference type="CDD" id="cd16432">
    <property type="entry name" value="CheB_Rec"/>
    <property type="match status" value="1"/>
</dbReference>
<dbReference type="SUPFAM" id="SSF52172">
    <property type="entry name" value="CheY-like"/>
    <property type="match status" value="1"/>
</dbReference>
<dbReference type="PANTHER" id="PTHR42872">
    <property type="entry name" value="PROTEIN-GLUTAMATE METHYLESTERASE/PROTEIN-GLUTAMINE GLUTAMINASE"/>
    <property type="match status" value="1"/>
</dbReference>
<comment type="caution">
    <text evidence="10">The sequence shown here is derived from an EMBL/GenBank/DDBJ whole genome shotgun (WGS) entry which is preliminary data.</text>
</comment>
<feature type="active site" evidence="5 6">
    <location>
        <position position="294"/>
    </location>
</feature>
<dbReference type="CDD" id="cd17541">
    <property type="entry name" value="REC_CheB-like"/>
    <property type="match status" value="1"/>
</dbReference>
<feature type="domain" description="CheB-type methylesterase" evidence="9">
    <location>
        <begin position="159"/>
        <end position="352"/>
    </location>
</feature>
<proteinExistence type="inferred from homology"/>
<evidence type="ECO:0000313" key="11">
    <source>
        <dbReference type="Proteomes" id="UP000569732"/>
    </source>
</evidence>
<dbReference type="PROSITE" id="PS50122">
    <property type="entry name" value="CHEB"/>
    <property type="match status" value="1"/>
</dbReference>
<dbReference type="PIRSF" id="PIRSF000876">
    <property type="entry name" value="RR_chemtxs_CheB"/>
    <property type="match status" value="1"/>
</dbReference>
<comment type="subcellular location">
    <subcellularLocation>
        <location evidence="5">Cytoplasm</location>
    </subcellularLocation>
</comment>
<organism evidence="10 11">
    <name type="scientific">Spartinivicinus marinus</name>
    <dbReference type="NCBI Taxonomy" id="2994442"/>
    <lineage>
        <taxon>Bacteria</taxon>
        <taxon>Pseudomonadati</taxon>
        <taxon>Pseudomonadota</taxon>
        <taxon>Gammaproteobacteria</taxon>
        <taxon>Oceanospirillales</taxon>
        <taxon>Zooshikellaceae</taxon>
        <taxon>Spartinivicinus</taxon>
    </lineage>
</organism>
<dbReference type="Gene3D" id="3.40.50.2300">
    <property type="match status" value="1"/>
</dbReference>
<dbReference type="AlphaFoldDB" id="A0A853I398"/>
<dbReference type="EC" id="3.5.1.44" evidence="5"/>
<accession>A0A853I398</accession>
<comment type="catalytic activity">
    <reaction evidence="5">
        <text>L-glutaminyl-[protein] + H2O = L-glutamyl-[protein] + NH4(+)</text>
        <dbReference type="Rhea" id="RHEA:16441"/>
        <dbReference type="Rhea" id="RHEA-COMP:10207"/>
        <dbReference type="Rhea" id="RHEA-COMP:10208"/>
        <dbReference type="ChEBI" id="CHEBI:15377"/>
        <dbReference type="ChEBI" id="CHEBI:28938"/>
        <dbReference type="ChEBI" id="CHEBI:29973"/>
        <dbReference type="ChEBI" id="CHEBI:30011"/>
        <dbReference type="EC" id="3.5.1.44"/>
    </reaction>
</comment>
<dbReference type="PROSITE" id="PS50110">
    <property type="entry name" value="RESPONSE_REGULATORY"/>
    <property type="match status" value="1"/>
</dbReference>